<evidence type="ECO:0000256" key="10">
    <source>
        <dbReference type="RuleBase" id="RU004504"/>
    </source>
</evidence>
<dbReference type="PROSITE" id="PS00595">
    <property type="entry name" value="AA_TRANSFER_CLASS_5"/>
    <property type="match status" value="1"/>
</dbReference>
<evidence type="ECO:0000256" key="7">
    <source>
        <dbReference type="PIRSR" id="PIRSR000524-1"/>
    </source>
</evidence>
<sequence length="381" mass="41655">MTFKQSAHPLLLIPGSIEVADNVLEANGSPSMSHTHQPFIGIFQSALQNLRKLFKSTDHKAQAFVISGSGTLGWDIVASNLIKPKEDALVLSTGFFSDRFADALTTYGVNTDVIRADLGDYVSYEEIEKALGRKKYKIITITHVDTSTAVLSNVEEISKIVKKVSPETLIVVDGVCSVAVEDIEFDKWGIDYVLTASQKAIGVPPGLSISFISGRALDVALNRDVDTTYFASLKRWDIIMKAYESGKGAYFATPSVQLINALKVSLENILCKPLDERFKLHIENSDWFKGELEKLGLKLVSKKHAGCHALTAAYFPEGVTGANLFPLTSKRNVVFAGGVHKDIATKYFRVGHMGVSVVDRDDTKVALEAIKESLLELSVKS</sequence>
<comment type="similarity">
    <text evidence="2 9">Belongs to the class-V pyridoxal-phosphate-dependent aminotransferase family.</text>
</comment>
<dbReference type="GO" id="GO:0005777">
    <property type="term" value="C:peroxisome"/>
    <property type="evidence" value="ECO:0007669"/>
    <property type="project" value="TreeGrafter"/>
</dbReference>
<dbReference type="EMBL" id="BTFZ01000011">
    <property type="protein sequence ID" value="GMM36883.1"/>
    <property type="molecule type" value="Genomic_DNA"/>
</dbReference>
<reference evidence="12 13" key="1">
    <citation type="journal article" date="2023" name="Elife">
        <title>Identification of key yeast species and microbe-microbe interactions impacting larval growth of Drosophila in the wild.</title>
        <authorList>
            <person name="Mure A."/>
            <person name="Sugiura Y."/>
            <person name="Maeda R."/>
            <person name="Honda K."/>
            <person name="Sakurai N."/>
            <person name="Takahashi Y."/>
            <person name="Watada M."/>
            <person name="Katoh T."/>
            <person name="Gotoh A."/>
            <person name="Gotoh Y."/>
            <person name="Taniguchi I."/>
            <person name="Nakamura K."/>
            <person name="Hayashi T."/>
            <person name="Katayama T."/>
            <person name="Uemura T."/>
            <person name="Hattori Y."/>
        </authorList>
    </citation>
    <scope>NUCLEOTIDE SEQUENCE [LARGE SCALE GENOMIC DNA]</scope>
    <source>
        <strain evidence="12 13">SC-9</strain>
    </source>
</reference>
<dbReference type="Pfam" id="PF00266">
    <property type="entry name" value="Aminotran_5"/>
    <property type="match status" value="1"/>
</dbReference>
<feature type="binding site" evidence="7">
    <location>
        <position position="349"/>
    </location>
    <ligand>
        <name>substrate</name>
    </ligand>
</feature>
<accession>A0AAV5QRW4</accession>
<name>A0AAV5QRW4_9ASCO</name>
<dbReference type="PANTHER" id="PTHR21152">
    <property type="entry name" value="AMINOTRANSFERASE CLASS V"/>
    <property type="match status" value="1"/>
</dbReference>
<feature type="domain" description="Aminotransferase class V" evidence="11">
    <location>
        <begin position="25"/>
        <end position="220"/>
    </location>
</feature>
<dbReference type="GO" id="GO:0008453">
    <property type="term" value="F:alanine-glyoxylate transaminase activity"/>
    <property type="evidence" value="ECO:0007669"/>
    <property type="project" value="UniProtKB-EC"/>
</dbReference>
<keyword evidence="6 8" id="KW-0663">Pyridoxal phosphate</keyword>
<dbReference type="RefSeq" id="XP_064853879.1">
    <property type="nucleotide sequence ID" value="XM_064997807.1"/>
</dbReference>
<dbReference type="FunFam" id="3.40.640.10:FF:000027">
    <property type="entry name" value="Serine--pyruvate aminotransferase, mitochondrial"/>
    <property type="match status" value="1"/>
</dbReference>
<dbReference type="PANTHER" id="PTHR21152:SF24">
    <property type="entry name" value="ALANINE--GLYOXYLATE AMINOTRANSFERASE 1"/>
    <property type="match status" value="1"/>
</dbReference>
<dbReference type="PIRSF" id="PIRSF000524">
    <property type="entry name" value="SPT"/>
    <property type="match status" value="1"/>
</dbReference>
<evidence type="ECO:0000256" key="8">
    <source>
        <dbReference type="PIRSR" id="PIRSR000524-50"/>
    </source>
</evidence>
<evidence type="ECO:0000256" key="4">
    <source>
        <dbReference type="ARBA" id="ARBA00022576"/>
    </source>
</evidence>
<dbReference type="Proteomes" id="UP001360560">
    <property type="component" value="Unassembled WGS sequence"/>
</dbReference>
<organism evidence="12 13">
    <name type="scientific">Saccharomycopsis crataegensis</name>
    <dbReference type="NCBI Taxonomy" id="43959"/>
    <lineage>
        <taxon>Eukaryota</taxon>
        <taxon>Fungi</taxon>
        <taxon>Dikarya</taxon>
        <taxon>Ascomycota</taxon>
        <taxon>Saccharomycotina</taxon>
        <taxon>Saccharomycetes</taxon>
        <taxon>Saccharomycopsidaceae</taxon>
        <taxon>Saccharomycopsis</taxon>
    </lineage>
</organism>
<dbReference type="Gene3D" id="3.90.1150.10">
    <property type="entry name" value="Aspartate Aminotransferase, domain 1"/>
    <property type="match status" value="1"/>
</dbReference>
<evidence type="ECO:0000256" key="1">
    <source>
        <dbReference type="ARBA" id="ARBA00001933"/>
    </source>
</evidence>
<evidence type="ECO:0000313" key="13">
    <source>
        <dbReference type="Proteomes" id="UP001360560"/>
    </source>
</evidence>
<evidence type="ECO:0000259" key="11">
    <source>
        <dbReference type="Pfam" id="PF00266"/>
    </source>
</evidence>
<keyword evidence="13" id="KW-1185">Reference proteome</keyword>
<gene>
    <name evidence="12" type="ORF">DASC09_042080</name>
</gene>
<dbReference type="GO" id="GO:0019265">
    <property type="term" value="P:glycine biosynthetic process, by transamination of glyoxylate"/>
    <property type="evidence" value="ECO:0007669"/>
    <property type="project" value="TreeGrafter"/>
</dbReference>
<dbReference type="AlphaFoldDB" id="A0AAV5QRW4"/>
<dbReference type="FunFam" id="3.90.1150.10:FF:000049">
    <property type="entry name" value="Alanine-glyoxylate aminotransferase 1"/>
    <property type="match status" value="1"/>
</dbReference>
<dbReference type="InterPro" id="IPR020578">
    <property type="entry name" value="Aminotrans_V_PyrdxlP_BS"/>
</dbReference>
<comment type="cofactor">
    <cofactor evidence="1 8 10">
        <name>pyridoxal 5'-phosphate</name>
        <dbReference type="ChEBI" id="CHEBI:597326"/>
    </cofactor>
</comment>
<keyword evidence="5" id="KW-0808">Transferase</keyword>
<protein>
    <recommendedName>
        <fullName evidence="3">alanine--glyoxylate transaminase</fullName>
        <ecNumber evidence="3">2.6.1.44</ecNumber>
    </recommendedName>
</protein>
<evidence type="ECO:0000256" key="5">
    <source>
        <dbReference type="ARBA" id="ARBA00022679"/>
    </source>
</evidence>
<proteinExistence type="inferred from homology"/>
<evidence type="ECO:0000256" key="9">
    <source>
        <dbReference type="RuleBase" id="RU004075"/>
    </source>
</evidence>
<evidence type="ECO:0000313" key="12">
    <source>
        <dbReference type="EMBL" id="GMM36883.1"/>
    </source>
</evidence>
<dbReference type="InterPro" id="IPR015424">
    <property type="entry name" value="PyrdxlP-dep_Trfase"/>
</dbReference>
<dbReference type="SUPFAM" id="SSF53383">
    <property type="entry name" value="PLP-dependent transferases"/>
    <property type="match status" value="1"/>
</dbReference>
<evidence type="ECO:0000256" key="3">
    <source>
        <dbReference type="ARBA" id="ARBA00013049"/>
    </source>
</evidence>
<dbReference type="EC" id="2.6.1.44" evidence="3"/>
<comment type="caution">
    <text evidence="12">The sequence shown here is derived from an EMBL/GenBank/DDBJ whole genome shotgun (WGS) entry which is preliminary data.</text>
</comment>
<dbReference type="InterPro" id="IPR000192">
    <property type="entry name" value="Aminotrans_V_dom"/>
</dbReference>
<feature type="modified residue" description="N6-(pyridoxal phosphate)lysine" evidence="8">
    <location>
        <position position="199"/>
    </location>
</feature>
<dbReference type="GeneID" id="90074858"/>
<dbReference type="InterPro" id="IPR015421">
    <property type="entry name" value="PyrdxlP-dep_Trfase_major"/>
</dbReference>
<dbReference type="InterPro" id="IPR015422">
    <property type="entry name" value="PyrdxlP-dep_Trfase_small"/>
</dbReference>
<dbReference type="GO" id="GO:0004760">
    <property type="term" value="F:L-serine-pyruvate transaminase activity"/>
    <property type="evidence" value="ECO:0007669"/>
    <property type="project" value="TreeGrafter"/>
</dbReference>
<evidence type="ECO:0000256" key="2">
    <source>
        <dbReference type="ARBA" id="ARBA00009236"/>
    </source>
</evidence>
<keyword evidence="4" id="KW-0032">Aminotransferase</keyword>
<dbReference type="Gene3D" id="3.40.640.10">
    <property type="entry name" value="Type I PLP-dependent aspartate aminotransferase-like (Major domain)"/>
    <property type="match status" value="1"/>
</dbReference>
<evidence type="ECO:0000256" key="6">
    <source>
        <dbReference type="ARBA" id="ARBA00022898"/>
    </source>
</evidence>
<dbReference type="InterPro" id="IPR024169">
    <property type="entry name" value="SP_NH2Trfase/AEP_transaminase"/>
</dbReference>